<sequence>MFSRWYFLGGRLEKSNVTFRPPSKAAAAPHPFSVLDILNPNKFNSRRRRCVLLGPVAPDASAPGPVRPRPRAPSSPCALVPVRPGPRAPQAPCALVPAAPGRSPRAEELGPRALAGDPNQVGVAEPHRDAGGNLVPEPPHQVGEAEPGRRRQRPDLRRPWARRSPCTGRRGTRRTDPAARGAPRSCPSRRARPCARPSRWARRPTARPPPTRRPSERREALGRT</sequence>
<evidence type="ECO:0000256" key="1">
    <source>
        <dbReference type="SAM" id="MobiDB-lite"/>
    </source>
</evidence>
<gene>
    <name evidence="2" type="ORF">QTO34_012627</name>
</gene>
<name>A0AA40LD67_CNENI</name>
<feature type="compositionally biased region" description="Basic and acidic residues" evidence="1">
    <location>
        <begin position="146"/>
        <end position="158"/>
    </location>
</feature>
<organism evidence="2 3">
    <name type="scientific">Cnephaeus nilssonii</name>
    <name type="common">Northern bat</name>
    <name type="synonym">Eptesicus nilssonii</name>
    <dbReference type="NCBI Taxonomy" id="3371016"/>
    <lineage>
        <taxon>Eukaryota</taxon>
        <taxon>Metazoa</taxon>
        <taxon>Chordata</taxon>
        <taxon>Craniata</taxon>
        <taxon>Vertebrata</taxon>
        <taxon>Euteleostomi</taxon>
        <taxon>Mammalia</taxon>
        <taxon>Eutheria</taxon>
        <taxon>Laurasiatheria</taxon>
        <taxon>Chiroptera</taxon>
        <taxon>Yangochiroptera</taxon>
        <taxon>Vespertilionidae</taxon>
        <taxon>Cnephaeus</taxon>
    </lineage>
</organism>
<reference evidence="2" key="1">
    <citation type="submission" date="2023-06" db="EMBL/GenBank/DDBJ databases">
        <title>Reference genome for the Northern bat (Eptesicus nilssonii), a most northern bat species.</title>
        <authorList>
            <person name="Laine V.N."/>
            <person name="Pulliainen A.T."/>
            <person name="Lilley T.M."/>
        </authorList>
    </citation>
    <scope>NUCLEOTIDE SEQUENCE</scope>
    <source>
        <strain evidence="2">BLF_Eptnil</strain>
        <tissue evidence="2">Kidney</tissue>
    </source>
</reference>
<proteinExistence type="predicted"/>
<dbReference type="AlphaFoldDB" id="A0AA40LD67"/>
<dbReference type="Proteomes" id="UP001177744">
    <property type="component" value="Unassembled WGS sequence"/>
</dbReference>
<feature type="compositionally biased region" description="Basic and acidic residues" evidence="1">
    <location>
        <begin position="213"/>
        <end position="224"/>
    </location>
</feature>
<keyword evidence="3" id="KW-1185">Reference proteome</keyword>
<dbReference type="EMBL" id="JAULJE010000025">
    <property type="protein sequence ID" value="KAK1327722.1"/>
    <property type="molecule type" value="Genomic_DNA"/>
</dbReference>
<accession>A0AA40LD67</accession>
<comment type="caution">
    <text evidence="2">The sequence shown here is derived from an EMBL/GenBank/DDBJ whole genome shotgun (WGS) entry which is preliminary data.</text>
</comment>
<evidence type="ECO:0000313" key="2">
    <source>
        <dbReference type="EMBL" id="KAK1327722.1"/>
    </source>
</evidence>
<feature type="region of interest" description="Disordered" evidence="1">
    <location>
        <begin position="55"/>
        <end position="224"/>
    </location>
</feature>
<evidence type="ECO:0000313" key="3">
    <source>
        <dbReference type="Proteomes" id="UP001177744"/>
    </source>
</evidence>
<protein>
    <submittedName>
        <fullName evidence="2">Uncharacterized protein</fullName>
    </submittedName>
</protein>
<feature type="compositionally biased region" description="Basic residues" evidence="1">
    <location>
        <begin position="187"/>
        <end position="205"/>
    </location>
</feature>